<accession>A0A8J3D459</accession>
<proteinExistence type="predicted"/>
<name>A0A8J3D459_9BACT</name>
<dbReference type="AlphaFoldDB" id="A0A8J3D459"/>
<protein>
    <recommendedName>
        <fullName evidence="3">PIN domain-containing protein</fullName>
    </recommendedName>
</protein>
<organism evidence="1 2">
    <name type="scientific">Persicitalea jodogahamensis</name>
    <dbReference type="NCBI Taxonomy" id="402147"/>
    <lineage>
        <taxon>Bacteria</taxon>
        <taxon>Pseudomonadati</taxon>
        <taxon>Bacteroidota</taxon>
        <taxon>Cytophagia</taxon>
        <taxon>Cytophagales</taxon>
        <taxon>Spirosomataceae</taxon>
        <taxon>Persicitalea</taxon>
    </lineage>
</organism>
<keyword evidence="2" id="KW-1185">Reference proteome</keyword>
<evidence type="ECO:0000313" key="1">
    <source>
        <dbReference type="EMBL" id="GHB72112.1"/>
    </source>
</evidence>
<dbReference type="RefSeq" id="WP_189565051.1">
    <property type="nucleotide sequence ID" value="NZ_BMXF01000002.1"/>
</dbReference>
<evidence type="ECO:0008006" key="3">
    <source>
        <dbReference type="Google" id="ProtNLM"/>
    </source>
</evidence>
<dbReference type="EMBL" id="BMXF01000002">
    <property type="protein sequence ID" value="GHB72112.1"/>
    <property type="molecule type" value="Genomic_DNA"/>
</dbReference>
<evidence type="ECO:0000313" key="2">
    <source>
        <dbReference type="Proteomes" id="UP000598271"/>
    </source>
</evidence>
<dbReference type="Proteomes" id="UP000598271">
    <property type="component" value="Unassembled WGS sequence"/>
</dbReference>
<reference evidence="1 2" key="1">
    <citation type="journal article" date="2014" name="Int. J. Syst. Evol. Microbiol.">
        <title>Complete genome sequence of Corynebacterium casei LMG S-19264T (=DSM 44701T), isolated from a smear-ripened cheese.</title>
        <authorList>
            <consortium name="US DOE Joint Genome Institute (JGI-PGF)"/>
            <person name="Walter F."/>
            <person name="Albersmeier A."/>
            <person name="Kalinowski J."/>
            <person name="Ruckert C."/>
        </authorList>
    </citation>
    <scope>NUCLEOTIDE SEQUENCE [LARGE SCALE GENOMIC DNA]</scope>
    <source>
        <strain evidence="1 2">KCTC 12866</strain>
    </source>
</reference>
<gene>
    <name evidence="1" type="ORF">GCM10007390_27700</name>
</gene>
<comment type="caution">
    <text evidence="1">The sequence shown here is derived from an EMBL/GenBank/DDBJ whole genome shotgun (WGS) entry which is preliminary data.</text>
</comment>
<sequence>MKIIDSNALVVLIVGLIDPNLLKNHKRTSLYDEDDFLELLNVVGDLGQVVILPNVWTEVDNLLNSFSGHYKYSYITNIAALIASTTEKYVPSATVTDGYEFYDLGLTDALILGEAKNGQLLITSDSMLSDYAVANGIQVYDLVKAKNEKLK</sequence>